<dbReference type="Gene3D" id="1.10.3720.10">
    <property type="entry name" value="MetI-like"/>
    <property type="match status" value="2"/>
</dbReference>
<evidence type="ECO:0000256" key="5">
    <source>
        <dbReference type="ARBA" id="ARBA00022692"/>
    </source>
</evidence>
<dbReference type="EMBL" id="BDFE01000022">
    <property type="protein sequence ID" value="GAU09976.1"/>
    <property type="molecule type" value="Genomic_DNA"/>
</dbReference>
<evidence type="ECO:0000256" key="7">
    <source>
        <dbReference type="ARBA" id="ARBA00023136"/>
    </source>
</evidence>
<evidence type="ECO:0000256" key="8">
    <source>
        <dbReference type="RuleBase" id="RU363032"/>
    </source>
</evidence>
<dbReference type="PANTHER" id="PTHR30614:SF41">
    <property type="entry name" value="INNER MEMBRANE AMINO-ACID ABC TRANSPORTER PERMEASE PROTEIN YHDY"/>
    <property type="match status" value="1"/>
</dbReference>
<evidence type="ECO:0000313" key="11">
    <source>
        <dbReference type="Proteomes" id="UP000095200"/>
    </source>
</evidence>
<feature type="transmembrane region" description="Helical" evidence="8">
    <location>
        <begin position="325"/>
        <end position="347"/>
    </location>
</feature>
<evidence type="ECO:0000259" key="9">
    <source>
        <dbReference type="PROSITE" id="PS50928"/>
    </source>
</evidence>
<feature type="transmembrane region" description="Helical" evidence="8">
    <location>
        <begin position="559"/>
        <end position="578"/>
    </location>
</feature>
<evidence type="ECO:0000256" key="6">
    <source>
        <dbReference type="ARBA" id="ARBA00022989"/>
    </source>
</evidence>
<dbReference type="Proteomes" id="UP000095200">
    <property type="component" value="Unassembled WGS sequence"/>
</dbReference>
<feature type="transmembrane region" description="Helical" evidence="8">
    <location>
        <begin position="99"/>
        <end position="119"/>
    </location>
</feature>
<dbReference type="SUPFAM" id="SSF161098">
    <property type="entry name" value="MetI-like"/>
    <property type="match status" value="2"/>
</dbReference>
<reference evidence="11" key="1">
    <citation type="submission" date="2016-06" db="EMBL/GenBank/DDBJ databases">
        <title>Draft genome sequence of Desulfoplanes formicivorans strain Pf12B.</title>
        <authorList>
            <person name="Watanabe M."/>
            <person name="Kojima H."/>
            <person name="Fukui M."/>
        </authorList>
    </citation>
    <scope>NUCLEOTIDE SEQUENCE [LARGE SCALE GENOMIC DNA]</scope>
    <source>
        <strain evidence="11">Pf12B</strain>
    </source>
</reference>
<dbReference type="RefSeq" id="WP_069860230.1">
    <property type="nucleotide sequence ID" value="NZ_BDFE01000022.1"/>
</dbReference>
<evidence type="ECO:0000256" key="4">
    <source>
        <dbReference type="ARBA" id="ARBA00022475"/>
    </source>
</evidence>
<dbReference type="InterPro" id="IPR000515">
    <property type="entry name" value="MetI-like"/>
</dbReference>
<comment type="caution">
    <text evidence="10">The sequence shown here is derived from an EMBL/GenBank/DDBJ whole genome shotgun (WGS) entry which is preliminary data.</text>
</comment>
<dbReference type="OrthoDB" id="9809799at2"/>
<dbReference type="CDD" id="cd06261">
    <property type="entry name" value="TM_PBP2"/>
    <property type="match status" value="2"/>
</dbReference>
<dbReference type="PROSITE" id="PS50928">
    <property type="entry name" value="ABC_TM1"/>
    <property type="match status" value="2"/>
</dbReference>
<evidence type="ECO:0000256" key="1">
    <source>
        <dbReference type="ARBA" id="ARBA00004429"/>
    </source>
</evidence>
<protein>
    <submittedName>
        <fullName evidence="10">Amino acid ABC transporter permease</fullName>
    </submittedName>
</protein>
<evidence type="ECO:0000313" key="10">
    <source>
        <dbReference type="EMBL" id="GAU09976.1"/>
    </source>
</evidence>
<feature type="transmembrane region" description="Helical" evidence="8">
    <location>
        <begin position="518"/>
        <end position="539"/>
    </location>
</feature>
<keyword evidence="3 8" id="KW-0813">Transport</keyword>
<keyword evidence="11" id="KW-1185">Reference proteome</keyword>
<dbReference type="GO" id="GO:0043190">
    <property type="term" value="C:ATP-binding cassette (ABC) transporter complex"/>
    <property type="evidence" value="ECO:0007669"/>
    <property type="project" value="InterPro"/>
</dbReference>
<comment type="similarity">
    <text evidence="2">Belongs to the binding-protein-dependent transport system permease family. HisMQ subfamily.</text>
</comment>
<comment type="subcellular location">
    <subcellularLocation>
        <location evidence="1">Cell inner membrane</location>
        <topology evidence="1">Multi-pass membrane protein</topology>
    </subcellularLocation>
    <subcellularLocation>
        <location evidence="8">Cell membrane</location>
        <topology evidence="8">Multi-pass membrane protein</topology>
    </subcellularLocation>
</comment>
<keyword evidence="4" id="KW-1003">Cell membrane</keyword>
<keyword evidence="5 8" id="KW-0812">Transmembrane</keyword>
<dbReference type="Pfam" id="PF00528">
    <property type="entry name" value="BPD_transp_1"/>
    <property type="match status" value="2"/>
</dbReference>
<dbReference type="InterPro" id="IPR043429">
    <property type="entry name" value="ArtM/GltK/GlnP/TcyL/YhdX-like"/>
</dbReference>
<organism evidence="10 11">
    <name type="scientific">Desulfoplanes formicivorans</name>
    <dbReference type="NCBI Taxonomy" id="1592317"/>
    <lineage>
        <taxon>Bacteria</taxon>
        <taxon>Pseudomonadati</taxon>
        <taxon>Thermodesulfobacteriota</taxon>
        <taxon>Desulfovibrionia</taxon>
        <taxon>Desulfovibrionales</taxon>
        <taxon>Desulfoplanaceae</taxon>
        <taxon>Desulfoplanes</taxon>
    </lineage>
</organism>
<feature type="transmembrane region" description="Helical" evidence="8">
    <location>
        <begin position="67"/>
        <end position="87"/>
    </location>
</feature>
<evidence type="ECO:0000256" key="2">
    <source>
        <dbReference type="ARBA" id="ARBA00010072"/>
    </source>
</evidence>
<evidence type="ECO:0000256" key="3">
    <source>
        <dbReference type="ARBA" id="ARBA00022448"/>
    </source>
</evidence>
<keyword evidence="7 8" id="KW-0472">Membrane</keyword>
<feature type="transmembrane region" description="Helical" evidence="8">
    <location>
        <begin position="381"/>
        <end position="409"/>
    </location>
</feature>
<dbReference type="InterPro" id="IPR035906">
    <property type="entry name" value="MetI-like_sf"/>
</dbReference>
<feature type="transmembrane region" description="Helical" evidence="8">
    <location>
        <begin position="457"/>
        <end position="477"/>
    </location>
</feature>
<feature type="domain" description="ABC transmembrane type-1" evidence="9">
    <location>
        <begin position="61"/>
        <end position="258"/>
    </location>
</feature>
<dbReference type="AlphaFoldDB" id="A0A194ALR8"/>
<keyword evidence="6 8" id="KW-1133">Transmembrane helix</keyword>
<feature type="transmembrane region" description="Helical" evidence="8">
    <location>
        <begin position="245"/>
        <end position="265"/>
    </location>
</feature>
<feature type="domain" description="ABC transmembrane type-1" evidence="9">
    <location>
        <begin position="388"/>
        <end position="578"/>
    </location>
</feature>
<feature type="transmembrane region" description="Helical" evidence="8">
    <location>
        <begin position="430"/>
        <end position="451"/>
    </location>
</feature>
<proteinExistence type="inferred from homology"/>
<accession>A0A194ALR8</accession>
<dbReference type="NCBIfam" id="TIGR01726">
    <property type="entry name" value="HEQRo_perm_3TM"/>
    <property type="match status" value="2"/>
</dbReference>
<dbReference type="GO" id="GO:0006865">
    <property type="term" value="P:amino acid transport"/>
    <property type="evidence" value="ECO:0007669"/>
    <property type="project" value="TreeGrafter"/>
</dbReference>
<name>A0A194ALR8_9BACT</name>
<sequence length="595" mass="67086">MFRYWLEKTWVQYLLLFTLLGAMVYYWGFVFNFGYDFHWDVLYTPNETYGMIFGIELFKGLWTTLKITLISSGIALFLGTLFGLGRLSAFKPFYIFSSSYVEFFRNTPLLVQLFFWYFALPMGLPEAWREWVFEHNFEFWSATIGLSVYTGAFMAEVIRAGMQSIPKGLLEAAYSSGLTYFQALRTIILPLAFRAIIPPLGSEFLNNMKNSSLAMVVGVAELCWQSQQVESLTFRGFEATTAASALYLGLSLGISAILNTVNLRLRINDGHTRKKGLAIFFGNILFWPFEKLWSVLAFSAGVMGKRRTGLTYTGTMLVWKKARTLLVKGIILAGKWSFIAFLAFLLYELVLGLSHFKWSVIRDNLHALLIWKFPSNDPNDVLWGIGGLSASIAMAVISISVSFFIGLFVGLGRVSKNVVFRIPCTLYIEIIRGNPLILVIFWVYFFIPIFIKSYLDVFWSATIALTIFTGAYLAEIVRAGIQNIPRGQIEAAYGTGLSYASTMIHIVLPQALKQMIPAIVGQFIAIFKDTSLAYIIGVLELTFVAQGLNSRLMIYPFEIYATVAALYFACCYSMSIVANRLERKLTPGGDARMVM</sequence>
<dbReference type="InterPro" id="IPR010065">
    <property type="entry name" value="AA_ABC_transptr_permease_3TM"/>
</dbReference>
<dbReference type="GO" id="GO:0022857">
    <property type="term" value="F:transmembrane transporter activity"/>
    <property type="evidence" value="ECO:0007669"/>
    <property type="project" value="InterPro"/>
</dbReference>
<feature type="transmembrane region" description="Helical" evidence="8">
    <location>
        <begin position="139"/>
        <end position="158"/>
    </location>
</feature>
<dbReference type="PANTHER" id="PTHR30614">
    <property type="entry name" value="MEMBRANE COMPONENT OF AMINO ACID ABC TRANSPORTER"/>
    <property type="match status" value="1"/>
</dbReference>
<gene>
    <name evidence="10" type="ORF">DPF_2712</name>
</gene>
<dbReference type="STRING" id="1592317.DPF_2712"/>
<feature type="transmembrane region" description="Helical" evidence="8">
    <location>
        <begin position="12"/>
        <end position="35"/>
    </location>
</feature>